<sequence>MATTSLIQHRIPFPYNETVPPAPGGDDYSLDLIGELQ</sequence>
<dbReference type="PATRIC" id="fig|1056511.3.peg.285"/>
<dbReference type="EMBL" id="AMZO01000002">
    <property type="protein sequence ID" value="ELR67285.1"/>
    <property type="molecule type" value="Genomic_DNA"/>
</dbReference>
<protein>
    <submittedName>
        <fullName evidence="2">Uncharacterized protein</fullName>
    </submittedName>
</protein>
<dbReference type="AlphaFoldDB" id="L8JEP3"/>
<accession>L8JEP3</accession>
<proteinExistence type="predicted"/>
<feature type="region of interest" description="Disordered" evidence="1">
    <location>
        <begin position="14"/>
        <end position="37"/>
    </location>
</feature>
<keyword evidence="3" id="KW-1185">Reference proteome</keyword>
<dbReference type="Proteomes" id="UP000011134">
    <property type="component" value="Unassembled WGS sequence"/>
</dbReference>
<name>L8JEP3_9GAMM</name>
<evidence type="ECO:0000313" key="2">
    <source>
        <dbReference type="EMBL" id="ELR67285.1"/>
    </source>
</evidence>
<gene>
    <name evidence="2" type="ORF">C942_01213</name>
</gene>
<evidence type="ECO:0000313" key="3">
    <source>
        <dbReference type="Proteomes" id="UP000011134"/>
    </source>
</evidence>
<comment type="caution">
    <text evidence="2">The sequence shown here is derived from an EMBL/GenBank/DDBJ whole genome shotgun (WGS) entry which is preliminary data.</text>
</comment>
<reference evidence="2 3" key="1">
    <citation type="submission" date="2012-12" db="EMBL/GenBank/DDBJ databases">
        <title>Genome Assembly of Photobacterium sp. AK15.</title>
        <authorList>
            <person name="Khatri I."/>
            <person name="Vaidya B."/>
            <person name="Srinivas T.N.R."/>
            <person name="Subramanian S."/>
            <person name="Pinnaka A."/>
        </authorList>
    </citation>
    <scope>NUCLEOTIDE SEQUENCE [LARGE SCALE GENOMIC DNA]</scope>
    <source>
        <strain evidence="2 3">AK15</strain>
    </source>
</reference>
<evidence type="ECO:0000256" key="1">
    <source>
        <dbReference type="SAM" id="MobiDB-lite"/>
    </source>
</evidence>
<organism evidence="2 3">
    <name type="scientific">Photobacterium marinum</name>
    <dbReference type="NCBI Taxonomy" id="1056511"/>
    <lineage>
        <taxon>Bacteria</taxon>
        <taxon>Pseudomonadati</taxon>
        <taxon>Pseudomonadota</taxon>
        <taxon>Gammaproteobacteria</taxon>
        <taxon>Vibrionales</taxon>
        <taxon>Vibrionaceae</taxon>
        <taxon>Photobacterium</taxon>
    </lineage>
</organism>